<evidence type="ECO:0000256" key="12">
    <source>
        <dbReference type="ARBA" id="ARBA00023136"/>
    </source>
</evidence>
<dbReference type="EMBL" id="CP002400">
    <property type="protein sequence ID" value="ADU27644.1"/>
    <property type="molecule type" value="Genomic_DNA"/>
</dbReference>
<dbReference type="eggNOG" id="COG1994">
    <property type="taxonomic scope" value="Bacteria"/>
</dbReference>
<feature type="transmembrane region" description="Helical" evidence="13">
    <location>
        <begin position="66"/>
        <end position="83"/>
    </location>
</feature>
<dbReference type="HOGENOM" id="CLU_086979_1_1_9"/>
<feature type="domain" description="Peptidase M50" evidence="14">
    <location>
        <begin position="24"/>
        <end position="184"/>
    </location>
</feature>
<keyword evidence="10 13" id="KW-1133">Transmembrane helix</keyword>
<comment type="similarity">
    <text evidence="3">Belongs to the peptidase M50B family.</text>
</comment>
<evidence type="ECO:0000313" key="15">
    <source>
        <dbReference type="EMBL" id="ADU27644.1"/>
    </source>
</evidence>
<keyword evidence="5" id="KW-0645">Protease</keyword>
<dbReference type="KEGG" id="eha:Ethha_2127"/>
<feature type="transmembrane region" description="Helical" evidence="13">
    <location>
        <begin position="131"/>
        <end position="150"/>
    </location>
</feature>
<dbReference type="InterPro" id="IPR008915">
    <property type="entry name" value="Peptidase_M50"/>
</dbReference>
<evidence type="ECO:0000256" key="3">
    <source>
        <dbReference type="ARBA" id="ARBA00007931"/>
    </source>
</evidence>
<keyword evidence="11" id="KW-0482">Metalloprotease</keyword>
<evidence type="ECO:0000256" key="13">
    <source>
        <dbReference type="SAM" id="Phobius"/>
    </source>
</evidence>
<evidence type="ECO:0000256" key="10">
    <source>
        <dbReference type="ARBA" id="ARBA00022989"/>
    </source>
</evidence>
<reference evidence="15 16" key="1">
    <citation type="submission" date="2010-12" db="EMBL/GenBank/DDBJ databases">
        <title>Complete sequence of Ethanoligenens harbinense YUAN-3.</title>
        <authorList>
            <person name="Lucas S."/>
            <person name="Copeland A."/>
            <person name="Lapidus A."/>
            <person name="Cheng J.-F."/>
            <person name="Bruce D."/>
            <person name="Goodwin L."/>
            <person name="Pitluck S."/>
            <person name="Chertkov O."/>
            <person name="Misra M."/>
            <person name="Detter J.C."/>
            <person name="Han C."/>
            <person name="Tapia R."/>
            <person name="Land M."/>
            <person name="Hauser L."/>
            <person name="Jeffries C."/>
            <person name="Kyrpides N."/>
            <person name="Ivanova N."/>
            <person name="Mikhailova N."/>
            <person name="Wang A."/>
            <person name="Mouttaki H."/>
            <person name="He Z."/>
            <person name="Zhou J."/>
            <person name="Hemme C.L."/>
            <person name="Woyke T."/>
        </authorList>
    </citation>
    <scope>NUCLEOTIDE SEQUENCE [LARGE SCALE GENOMIC DNA]</scope>
    <source>
        <strain evidence="16">DSM 18485 / JCM 12961 / CGMCC 1.5033 / YUAN-3</strain>
    </source>
</reference>
<name>E6U3P4_ETHHY</name>
<organism evidence="15 16">
    <name type="scientific">Ethanoligenens harbinense (strain DSM 18485 / JCM 12961 / CGMCC 1.5033 / YUAN-3)</name>
    <dbReference type="NCBI Taxonomy" id="663278"/>
    <lineage>
        <taxon>Bacteria</taxon>
        <taxon>Bacillati</taxon>
        <taxon>Bacillota</taxon>
        <taxon>Clostridia</taxon>
        <taxon>Eubacteriales</taxon>
        <taxon>Oscillospiraceae</taxon>
        <taxon>Ethanoligenens</taxon>
    </lineage>
</organism>
<evidence type="ECO:0000256" key="8">
    <source>
        <dbReference type="ARBA" id="ARBA00022801"/>
    </source>
</evidence>
<feature type="transmembrane region" description="Helical" evidence="13">
    <location>
        <begin position="156"/>
        <end position="178"/>
    </location>
</feature>
<evidence type="ECO:0000256" key="2">
    <source>
        <dbReference type="ARBA" id="ARBA00004651"/>
    </source>
</evidence>
<dbReference type="AlphaFoldDB" id="E6U3P4"/>
<proteinExistence type="inferred from homology"/>
<dbReference type="GO" id="GO:0046872">
    <property type="term" value="F:metal ion binding"/>
    <property type="evidence" value="ECO:0007669"/>
    <property type="project" value="UniProtKB-KW"/>
</dbReference>
<evidence type="ECO:0000256" key="4">
    <source>
        <dbReference type="ARBA" id="ARBA00022475"/>
    </source>
</evidence>
<dbReference type="GO" id="GO:0008237">
    <property type="term" value="F:metallopeptidase activity"/>
    <property type="evidence" value="ECO:0007669"/>
    <property type="project" value="UniProtKB-KW"/>
</dbReference>
<keyword evidence="9" id="KW-0862">Zinc</keyword>
<evidence type="ECO:0000256" key="6">
    <source>
        <dbReference type="ARBA" id="ARBA00022692"/>
    </source>
</evidence>
<evidence type="ECO:0000259" key="14">
    <source>
        <dbReference type="Pfam" id="PF02163"/>
    </source>
</evidence>
<dbReference type="GO" id="GO:0006508">
    <property type="term" value="P:proteolysis"/>
    <property type="evidence" value="ECO:0007669"/>
    <property type="project" value="UniProtKB-KW"/>
</dbReference>
<dbReference type="PANTHER" id="PTHR35864">
    <property type="entry name" value="ZINC METALLOPROTEASE MJ0611-RELATED"/>
    <property type="match status" value="1"/>
</dbReference>
<dbReference type="Proteomes" id="UP000001551">
    <property type="component" value="Chromosome"/>
</dbReference>
<keyword evidence="6 13" id="KW-0812">Transmembrane</keyword>
<dbReference type="Pfam" id="PF02163">
    <property type="entry name" value="Peptidase_M50"/>
    <property type="match status" value="1"/>
</dbReference>
<dbReference type="InterPro" id="IPR044537">
    <property type="entry name" value="Rip2-like"/>
</dbReference>
<keyword evidence="12 13" id="KW-0472">Membrane</keyword>
<feature type="transmembrane region" description="Helical" evidence="13">
    <location>
        <begin position="20"/>
        <end position="45"/>
    </location>
</feature>
<evidence type="ECO:0000256" key="1">
    <source>
        <dbReference type="ARBA" id="ARBA00001947"/>
    </source>
</evidence>
<feature type="transmembrane region" description="Helical" evidence="13">
    <location>
        <begin position="190"/>
        <end position="210"/>
    </location>
</feature>
<sequence>MIQSLLHMDTQTVQSYLLGYLYTLPVLFIAFPVHECAHALVAYALGDRTAKWQGRLTLDPLKHLDLMGTICLILFRFGWAKPVPVNPNNFKNPRVGMALTAIAGPLSNLLMAFVSLALLRAVQVAPAMQSATGAAATLVTILVQLLTVSAEINTGLFLFNLIPIPPLDGSRVLMLFLSRGAEAMLYRYEGMIQLVLMGALFLGFLTTPLITAEQAVLNGIWSLLP</sequence>
<dbReference type="InterPro" id="IPR052348">
    <property type="entry name" value="Metallopeptidase_M50B"/>
</dbReference>
<keyword evidence="7" id="KW-0479">Metal-binding</keyword>
<evidence type="ECO:0000256" key="11">
    <source>
        <dbReference type="ARBA" id="ARBA00023049"/>
    </source>
</evidence>
<dbReference type="STRING" id="663278.Ethha_2127"/>
<evidence type="ECO:0000313" key="16">
    <source>
        <dbReference type="Proteomes" id="UP000001551"/>
    </source>
</evidence>
<accession>E6U3P4</accession>
<comment type="subcellular location">
    <subcellularLocation>
        <location evidence="2">Cell membrane</location>
        <topology evidence="2">Multi-pass membrane protein</topology>
    </subcellularLocation>
</comment>
<keyword evidence="16" id="KW-1185">Reference proteome</keyword>
<evidence type="ECO:0000256" key="7">
    <source>
        <dbReference type="ARBA" id="ARBA00022723"/>
    </source>
</evidence>
<feature type="transmembrane region" description="Helical" evidence="13">
    <location>
        <begin position="95"/>
        <end position="119"/>
    </location>
</feature>
<keyword evidence="8" id="KW-0378">Hydrolase</keyword>
<dbReference type="PANTHER" id="PTHR35864:SF1">
    <property type="entry name" value="ZINC METALLOPROTEASE YWHC-RELATED"/>
    <property type="match status" value="1"/>
</dbReference>
<protein>
    <submittedName>
        <fullName evidence="15">Peptidase M50</fullName>
    </submittedName>
</protein>
<dbReference type="GO" id="GO:0005886">
    <property type="term" value="C:plasma membrane"/>
    <property type="evidence" value="ECO:0007669"/>
    <property type="project" value="UniProtKB-SubCell"/>
</dbReference>
<keyword evidence="4" id="KW-1003">Cell membrane</keyword>
<evidence type="ECO:0000256" key="9">
    <source>
        <dbReference type="ARBA" id="ARBA00022833"/>
    </source>
</evidence>
<dbReference type="CDD" id="cd06158">
    <property type="entry name" value="S2P-M50_like_1"/>
    <property type="match status" value="1"/>
</dbReference>
<dbReference type="RefSeq" id="WP_013485992.1">
    <property type="nucleotide sequence ID" value="NC_014828.1"/>
</dbReference>
<evidence type="ECO:0000256" key="5">
    <source>
        <dbReference type="ARBA" id="ARBA00022670"/>
    </source>
</evidence>
<gene>
    <name evidence="15" type="ordered locus">Ethha_2127</name>
</gene>
<comment type="cofactor">
    <cofactor evidence="1">
        <name>Zn(2+)</name>
        <dbReference type="ChEBI" id="CHEBI:29105"/>
    </cofactor>
</comment>